<reference evidence="1" key="1">
    <citation type="submission" date="2019-02" db="EMBL/GenBank/DDBJ databases">
        <title>Complete Genome Sequence of a Rice tungro bacilliform virus infecting Asian Rice (Oryza sativa) in Malaysia.</title>
        <authorList>
            <person name="Kannan M."/>
            <person name="Bunawan H."/>
            <person name="Mohamad Saad M."/>
            <person name="Baharum S.N."/>
        </authorList>
    </citation>
    <scope>NUCLEOTIDE SEQUENCE</scope>
    <source>
        <strain evidence="1">Seberang Perai</strain>
    </source>
</reference>
<dbReference type="InterPro" id="IPR009347">
    <property type="entry name" value="RTBV_P46"/>
</dbReference>
<evidence type="ECO:0000313" key="1">
    <source>
        <dbReference type="EMBL" id="QBK95459.1"/>
    </source>
</evidence>
<accession>A0A481ZJY6</accession>
<sequence>MNIEYPYSIHIIDKNKVPIYDQGNLFHTEKSARLSHVSRGLLDHLFTFSSDNTERVRKLHILADYLYLLESERESYKNEWISLNDQVSTLQKQNSELRARIATNKEIIEGLREPVKKPIYTTQDKERLRVFFCEERSMEYIYYHIKRLAQQSYYSHLNKLQKECEPFRGIYMSFLTNVKFLVLCEAGYWTVPDIEDTTTESLLSLSQKKGEDLLQKGVVIFNELEGGYQLSPRFIGDLYAHGFIKQINFTTKVPEGLPPIIAEKLQDYKFPGSNTVLIEREIPRWNFNEMKRETQMRTNLYIFKNYRCFYGYSPLRPYEPITPEEFGFDYYSWENMVEEDEGEVVYISKNTKIIKVTREHAWAWPEHDGDTMSCTTSIEEDWIHRMDNA</sequence>
<name>A0A481ZJY6_9VIRU</name>
<protein>
    <submittedName>
        <fullName evidence="1">P46</fullName>
    </submittedName>
</protein>
<dbReference type="EMBL" id="MK552377">
    <property type="protein sequence ID" value="QBK95459.1"/>
    <property type="molecule type" value="Genomic_DNA"/>
</dbReference>
<dbReference type="Pfam" id="PF06216">
    <property type="entry name" value="RTBV_P46"/>
    <property type="match status" value="1"/>
</dbReference>
<organism evidence="1">
    <name type="scientific">Rice tungro bacilliform virus</name>
    <dbReference type="NCBI Taxonomy" id="10654"/>
    <lineage>
        <taxon>Viruses</taxon>
        <taxon>Riboviria</taxon>
        <taxon>Pararnavirae</taxon>
        <taxon>Artverviricota</taxon>
        <taxon>Revtraviricetes</taxon>
        <taxon>Ortervirales</taxon>
        <taxon>Caulimoviridae</taxon>
        <taxon>Tungrovirus</taxon>
        <taxon>Tungrovirus oryzae</taxon>
    </lineage>
</organism>
<proteinExistence type="predicted"/>